<proteinExistence type="inferred from homology"/>
<dbReference type="InterPro" id="IPR051914">
    <property type="entry name" value="FAD-linked_OxidoTrans_Type4"/>
</dbReference>
<sequence>MSLAASLAGELEALFPDALITDRAGCLVYGYDNSRRQAMPDAVVFPQRHEQVVALVQACLRERTPLIARGRGTNTTGATVPVAGGVVASFERMNRILRIDTANRFAVVEPGVLNGDLQAALKPLGFFWPPDPTSSPYCSIGGNLACNSAGPRAVKYGSPRENTLGLRAVAGTGEEFRAGYYTSKGATGYDLTRLLIGAEGTLALITEATLKLTPLAPAKRVLRATYADIESAAAAVSRIMAQPVTPCALEFLDDEALRLARRHAGEIIPVAGAMLLIEVDGETDFLPAAVDAVARAAAGDGLLEWRAAADAAEVEQLWAARKALSPALRSIAPMKINEDVVVPVSRLPELIGGLKRISHKYAIPIVNFGHAGNGNIHVNLLYRPEDPAQAAAAPDCLAAVFDLVLALDGTLSGEHGIGLVKREFLPRALDPVTLALMQRIKAQFDPAGILNPGKLLPDGGTAHA</sequence>
<dbReference type="InterPro" id="IPR016164">
    <property type="entry name" value="FAD-linked_Oxase-like_C"/>
</dbReference>
<dbReference type="AlphaFoldDB" id="A0A4R6Z9Y8"/>
<keyword evidence="3" id="KW-0285">Flavoprotein</keyword>
<accession>A0A4R6Z9Y8</accession>
<evidence type="ECO:0000256" key="5">
    <source>
        <dbReference type="ARBA" id="ARBA00023002"/>
    </source>
</evidence>
<dbReference type="Pfam" id="PF02913">
    <property type="entry name" value="FAD-oxidase_C"/>
    <property type="match status" value="1"/>
</dbReference>
<dbReference type="FunFam" id="3.30.70.2740:FF:000001">
    <property type="entry name" value="D-lactate dehydrogenase mitochondrial"/>
    <property type="match status" value="1"/>
</dbReference>
<dbReference type="InterPro" id="IPR016166">
    <property type="entry name" value="FAD-bd_PCMH"/>
</dbReference>
<evidence type="ECO:0000259" key="6">
    <source>
        <dbReference type="PROSITE" id="PS51387"/>
    </source>
</evidence>
<feature type="domain" description="FAD-binding PCMH-type" evidence="6">
    <location>
        <begin position="36"/>
        <end position="215"/>
    </location>
</feature>
<dbReference type="SUPFAM" id="SSF55103">
    <property type="entry name" value="FAD-linked oxidases, C-terminal domain"/>
    <property type="match status" value="1"/>
</dbReference>
<dbReference type="PANTHER" id="PTHR42934">
    <property type="entry name" value="GLYCOLATE OXIDASE SUBUNIT GLCD"/>
    <property type="match status" value="1"/>
</dbReference>
<dbReference type="EMBL" id="SNZH01000001">
    <property type="protein sequence ID" value="TDR48747.1"/>
    <property type="molecule type" value="Genomic_DNA"/>
</dbReference>
<dbReference type="FunFam" id="1.10.45.10:FF:000001">
    <property type="entry name" value="D-lactate dehydrogenase mitochondrial"/>
    <property type="match status" value="1"/>
</dbReference>
<dbReference type="Gene3D" id="3.30.465.10">
    <property type="match status" value="1"/>
</dbReference>
<dbReference type="InterPro" id="IPR004113">
    <property type="entry name" value="FAD-bd_oxidored_4_C"/>
</dbReference>
<name>A0A4R6Z9Y8_9GAMM</name>
<dbReference type="RefSeq" id="WP_243745928.1">
    <property type="nucleotide sequence ID" value="NZ_SNZH01000001.1"/>
</dbReference>
<dbReference type="GO" id="GO:0016491">
    <property type="term" value="F:oxidoreductase activity"/>
    <property type="evidence" value="ECO:0007669"/>
    <property type="project" value="UniProtKB-KW"/>
</dbReference>
<gene>
    <name evidence="7" type="ORF">DFR29_101371</name>
</gene>
<keyword evidence="4" id="KW-0274">FAD</keyword>
<dbReference type="InterPro" id="IPR036318">
    <property type="entry name" value="FAD-bd_PCMH-like_sf"/>
</dbReference>
<protein>
    <submittedName>
        <fullName evidence="7">D-lactate dehydrogenase</fullName>
    </submittedName>
</protein>
<comment type="cofactor">
    <cofactor evidence="1">
        <name>FAD</name>
        <dbReference type="ChEBI" id="CHEBI:57692"/>
    </cofactor>
</comment>
<dbReference type="InterPro" id="IPR016169">
    <property type="entry name" value="FAD-bd_PCMH_sub2"/>
</dbReference>
<dbReference type="Gene3D" id="1.10.45.10">
    <property type="entry name" value="Vanillyl-alcohol Oxidase, Chain A, domain 4"/>
    <property type="match status" value="1"/>
</dbReference>
<evidence type="ECO:0000256" key="3">
    <source>
        <dbReference type="ARBA" id="ARBA00022630"/>
    </source>
</evidence>
<evidence type="ECO:0000256" key="4">
    <source>
        <dbReference type="ARBA" id="ARBA00022827"/>
    </source>
</evidence>
<keyword evidence="5" id="KW-0560">Oxidoreductase</keyword>
<dbReference type="SUPFAM" id="SSF56176">
    <property type="entry name" value="FAD-binding/transporter-associated domain-like"/>
    <property type="match status" value="1"/>
</dbReference>
<dbReference type="PANTHER" id="PTHR42934:SF2">
    <property type="entry name" value="GLYCOLATE OXIDASE SUBUNIT GLCD"/>
    <property type="match status" value="1"/>
</dbReference>
<dbReference type="InterPro" id="IPR016171">
    <property type="entry name" value="Vanillyl_alc_oxidase_C-sub2"/>
</dbReference>
<reference evidence="7 8" key="1">
    <citation type="submission" date="2019-03" db="EMBL/GenBank/DDBJ databases">
        <title>Genomic Encyclopedia of Type Strains, Phase IV (KMG-IV): sequencing the most valuable type-strain genomes for metagenomic binning, comparative biology and taxonomic classification.</title>
        <authorList>
            <person name="Goeker M."/>
        </authorList>
    </citation>
    <scope>NUCLEOTIDE SEQUENCE [LARGE SCALE GENOMIC DNA]</scope>
    <source>
        <strain evidence="7 8">DSM 21667</strain>
    </source>
</reference>
<dbReference type="Gene3D" id="3.30.70.2740">
    <property type="match status" value="1"/>
</dbReference>
<evidence type="ECO:0000313" key="8">
    <source>
        <dbReference type="Proteomes" id="UP000295293"/>
    </source>
</evidence>
<dbReference type="Proteomes" id="UP000295293">
    <property type="component" value="Unassembled WGS sequence"/>
</dbReference>
<evidence type="ECO:0000256" key="2">
    <source>
        <dbReference type="ARBA" id="ARBA00008000"/>
    </source>
</evidence>
<evidence type="ECO:0000256" key="1">
    <source>
        <dbReference type="ARBA" id="ARBA00001974"/>
    </source>
</evidence>
<dbReference type="PROSITE" id="PS51387">
    <property type="entry name" value="FAD_PCMH"/>
    <property type="match status" value="1"/>
</dbReference>
<evidence type="ECO:0000313" key="7">
    <source>
        <dbReference type="EMBL" id="TDR48747.1"/>
    </source>
</evidence>
<dbReference type="Pfam" id="PF01565">
    <property type="entry name" value="FAD_binding_4"/>
    <property type="match status" value="1"/>
</dbReference>
<dbReference type="InterPro" id="IPR006094">
    <property type="entry name" value="Oxid_FAD_bind_N"/>
</dbReference>
<comment type="caution">
    <text evidence="7">The sequence shown here is derived from an EMBL/GenBank/DDBJ whole genome shotgun (WGS) entry which is preliminary data.</text>
</comment>
<dbReference type="GO" id="GO:0071949">
    <property type="term" value="F:FAD binding"/>
    <property type="evidence" value="ECO:0007669"/>
    <property type="project" value="InterPro"/>
</dbReference>
<keyword evidence="8" id="KW-1185">Reference proteome</keyword>
<organism evidence="7 8">
    <name type="scientific">Tahibacter aquaticus</name>
    <dbReference type="NCBI Taxonomy" id="520092"/>
    <lineage>
        <taxon>Bacteria</taxon>
        <taxon>Pseudomonadati</taxon>
        <taxon>Pseudomonadota</taxon>
        <taxon>Gammaproteobacteria</taxon>
        <taxon>Lysobacterales</taxon>
        <taxon>Rhodanobacteraceae</taxon>
        <taxon>Tahibacter</taxon>
    </lineage>
</organism>
<comment type="similarity">
    <text evidence="2">Belongs to the FAD-binding oxidoreductase/transferase type 4 family.</text>
</comment>